<protein>
    <submittedName>
        <fullName evidence="1">Uncharacterized protein</fullName>
    </submittedName>
</protein>
<keyword evidence="2" id="KW-1185">Reference proteome</keyword>
<gene>
    <name evidence="1" type="primary">LOC133032325</name>
</gene>
<dbReference type="EMBL" id="UZAU01000059">
    <property type="status" value="NOT_ANNOTATED_CDS"/>
    <property type="molecule type" value="Genomic_DNA"/>
</dbReference>
<sequence length="228" mass="26238">MDNPTLYKSFIGALQYLTLTRPDISFAVNKLSQYLKSPTHEHWLACKRLLRYLVGTINYGLHFRPAATLQLTAYTDADWASSIEDRRSTSGYCVYLGGNLIMWSSRKQIVVARSSTESEYRAIALATTELVWIQSLFSELNIQLHSCPILWCDNLRATSLASNRVFHQRTKHIEVDLHFVRDKVLDHTLDIRHLSVDHQTAYILTKPLPQVQFAKFRDKLTLKEPSVT</sequence>
<evidence type="ECO:0000313" key="2">
    <source>
        <dbReference type="Proteomes" id="UP000596661"/>
    </source>
</evidence>
<dbReference type="KEGG" id="csav:133032325"/>
<dbReference type="AlphaFoldDB" id="A0A803NJW7"/>
<dbReference type="Gramene" id="evm.model.01.2137">
    <property type="protein sequence ID" value="cds.evm.model.01.2137"/>
    <property type="gene ID" value="evm.TU.01.2137"/>
</dbReference>
<dbReference type="GeneID" id="133032325"/>
<reference evidence="1" key="2">
    <citation type="submission" date="2021-03" db="UniProtKB">
        <authorList>
            <consortium name="EnsemblPlants"/>
        </authorList>
    </citation>
    <scope>IDENTIFICATION</scope>
</reference>
<dbReference type="SUPFAM" id="SSF56672">
    <property type="entry name" value="DNA/RNA polymerases"/>
    <property type="match status" value="1"/>
</dbReference>
<proteinExistence type="predicted"/>
<organism evidence="1 2">
    <name type="scientific">Cannabis sativa</name>
    <name type="common">Hemp</name>
    <name type="synonym">Marijuana</name>
    <dbReference type="NCBI Taxonomy" id="3483"/>
    <lineage>
        <taxon>Eukaryota</taxon>
        <taxon>Viridiplantae</taxon>
        <taxon>Streptophyta</taxon>
        <taxon>Embryophyta</taxon>
        <taxon>Tracheophyta</taxon>
        <taxon>Spermatophyta</taxon>
        <taxon>Magnoliopsida</taxon>
        <taxon>eudicotyledons</taxon>
        <taxon>Gunneridae</taxon>
        <taxon>Pentapetalae</taxon>
        <taxon>rosids</taxon>
        <taxon>fabids</taxon>
        <taxon>Rosales</taxon>
        <taxon>Cannabaceae</taxon>
        <taxon>Cannabis</taxon>
    </lineage>
</organism>
<name>A0A803NJW7_CANSA</name>
<evidence type="ECO:0000313" key="1">
    <source>
        <dbReference type="EnsemblPlants" id="cds.evm.model.01.2137"/>
    </source>
</evidence>
<dbReference type="RefSeq" id="XP_060962216.1">
    <property type="nucleotide sequence ID" value="XM_061106233.1"/>
</dbReference>
<reference evidence="1" key="1">
    <citation type="submission" date="2018-11" db="EMBL/GenBank/DDBJ databases">
        <authorList>
            <person name="Grassa J C."/>
        </authorList>
    </citation>
    <scope>NUCLEOTIDE SEQUENCE [LARGE SCALE GENOMIC DNA]</scope>
</reference>
<dbReference type="Proteomes" id="UP000596661">
    <property type="component" value="Chromosome 1"/>
</dbReference>
<dbReference type="InterPro" id="IPR043502">
    <property type="entry name" value="DNA/RNA_pol_sf"/>
</dbReference>
<dbReference type="CDD" id="cd09272">
    <property type="entry name" value="RNase_HI_RT_Ty1"/>
    <property type="match status" value="1"/>
</dbReference>
<accession>A0A803NJW7</accession>
<dbReference type="PANTHER" id="PTHR11439:SF455">
    <property type="entry name" value="RLK (RECEPTOR-LIKE PROTEIN KINASE) 8, PUTATIVE-RELATED"/>
    <property type="match status" value="1"/>
</dbReference>
<dbReference type="EnsemblPlants" id="evm.model.01.2137">
    <property type="protein sequence ID" value="cds.evm.model.01.2137"/>
    <property type="gene ID" value="evm.TU.01.2137"/>
</dbReference>
<dbReference type="PANTHER" id="PTHR11439">
    <property type="entry name" value="GAG-POL-RELATED RETROTRANSPOSON"/>
    <property type="match status" value="1"/>
</dbReference>
<dbReference type="OMA" id="HHISIRF"/>